<evidence type="ECO:0000313" key="1">
    <source>
        <dbReference type="EMBL" id="TDH67012.1"/>
    </source>
</evidence>
<gene>
    <name evidence="1" type="ORF">CCR75_000056</name>
</gene>
<dbReference type="OrthoDB" id="127600at2759"/>
<accession>A0A976FHU7</accession>
<dbReference type="RefSeq" id="XP_067816511.1">
    <property type="nucleotide sequence ID" value="XM_067958164.1"/>
</dbReference>
<evidence type="ECO:0000313" key="2">
    <source>
        <dbReference type="Proteomes" id="UP000294530"/>
    </source>
</evidence>
<dbReference type="Proteomes" id="UP000294530">
    <property type="component" value="Unassembled WGS sequence"/>
</dbReference>
<sequence length="123" mass="13586">MSDEQIFAAVTAELRAAPEAVQREAWKATVAALFAAELEALNITTRSGTDDEAAVSQVERGRVGSVPRIFKEVSVVDGCIYAEWCKHARGICRDLYNSSWSLSTILESRTSKVKWARKPVLNE</sequence>
<dbReference type="EMBL" id="SHOA02000014">
    <property type="protein sequence ID" value="TDH67012.1"/>
    <property type="molecule type" value="Genomic_DNA"/>
</dbReference>
<dbReference type="GeneID" id="94343835"/>
<dbReference type="KEGG" id="blac:94343835"/>
<proteinExistence type="predicted"/>
<dbReference type="AlphaFoldDB" id="A0A976FHU7"/>
<name>A0A976FHU7_BRELC</name>
<comment type="caution">
    <text evidence="1">The sequence shown here is derived from an EMBL/GenBank/DDBJ whole genome shotgun (WGS) entry which is preliminary data.</text>
</comment>
<protein>
    <submittedName>
        <fullName evidence="1">Uncharacterized protein</fullName>
    </submittedName>
</protein>
<reference evidence="1 2" key="1">
    <citation type="journal article" date="2021" name="Genome Biol.">
        <title>AFLAP: assembly-free linkage analysis pipeline using k-mers from genome sequencing data.</title>
        <authorList>
            <person name="Fletcher K."/>
            <person name="Zhang L."/>
            <person name="Gil J."/>
            <person name="Han R."/>
            <person name="Cavanaugh K."/>
            <person name="Michelmore R."/>
        </authorList>
    </citation>
    <scope>NUCLEOTIDE SEQUENCE [LARGE SCALE GENOMIC DNA]</scope>
    <source>
        <strain evidence="1 2">SF5</strain>
    </source>
</reference>
<keyword evidence="2" id="KW-1185">Reference proteome</keyword>
<organism evidence="1 2">
    <name type="scientific">Bremia lactucae</name>
    <name type="common">Lettuce downy mildew</name>
    <dbReference type="NCBI Taxonomy" id="4779"/>
    <lineage>
        <taxon>Eukaryota</taxon>
        <taxon>Sar</taxon>
        <taxon>Stramenopiles</taxon>
        <taxon>Oomycota</taxon>
        <taxon>Peronosporomycetes</taxon>
        <taxon>Peronosporales</taxon>
        <taxon>Peronosporaceae</taxon>
        <taxon>Bremia</taxon>
    </lineage>
</organism>